<dbReference type="InterPro" id="IPR026620">
    <property type="entry name" value="TMEM177"/>
</dbReference>
<dbReference type="Proteomes" id="UP000580250">
    <property type="component" value="Unassembled WGS sequence"/>
</dbReference>
<evidence type="ECO:0000256" key="1">
    <source>
        <dbReference type="SAM" id="Phobius"/>
    </source>
</evidence>
<protein>
    <submittedName>
        <fullName evidence="2">Uncharacterized protein</fullName>
    </submittedName>
</protein>
<dbReference type="OrthoDB" id="110174at2759"/>
<comment type="caution">
    <text evidence="2">The sequence shown here is derived from an EMBL/GenBank/DDBJ whole genome shotgun (WGS) entry which is preliminary data.</text>
</comment>
<feature type="transmembrane region" description="Helical" evidence="1">
    <location>
        <begin position="177"/>
        <end position="200"/>
    </location>
</feature>
<keyword evidence="1" id="KW-1133">Transmembrane helix</keyword>
<dbReference type="EMBL" id="CAJEWN010000020">
    <property type="protein sequence ID" value="CAD2137469.1"/>
    <property type="molecule type" value="Genomic_DNA"/>
</dbReference>
<dbReference type="PANTHER" id="PTHR21824:SF4">
    <property type="entry name" value="TRANSMEMBRANE PROTEIN 177"/>
    <property type="match status" value="1"/>
</dbReference>
<sequence length="302" mass="34813">MIGIRHLFRTHWTYDTLTGGLFITSGYFFLKDAHGYPAIQKLTITHTDLPNAIDDDLMIAIDNELFAITKDRLYADANTNFKIMVSDNIESKTHGCFQHRYNALLRFSNRLVLNNVEQIRKNYPNFFRLFKENGLDKLDALDTSSLSDSDLKTILLSKNAKKFVIARELIYASSSKFLLPLVVSIVAFLPGFALCYYLRSQKHNDWLAFIPSLVLSILLLYLSVKMYYRDETFDLDFEAAKIDEDHKNGCIDYLKSSIELCKLLNKLTKGKSDFDENGNYLGHSATYVDRLERIKLDNKIKI</sequence>
<organism evidence="2 3">
    <name type="scientific">Meloidogyne enterolobii</name>
    <name type="common">Root-knot nematode worm</name>
    <name type="synonym">Meloidogyne mayaguensis</name>
    <dbReference type="NCBI Taxonomy" id="390850"/>
    <lineage>
        <taxon>Eukaryota</taxon>
        <taxon>Metazoa</taxon>
        <taxon>Ecdysozoa</taxon>
        <taxon>Nematoda</taxon>
        <taxon>Chromadorea</taxon>
        <taxon>Rhabditida</taxon>
        <taxon>Tylenchina</taxon>
        <taxon>Tylenchomorpha</taxon>
        <taxon>Tylenchoidea</taxon>
        <taxon>Meloidogynidae</taxon>
        <taxon>Meloidogyninae</taxon>
        <taxon>Meloidogyne</taxon>
    </lineage>
</organism>
<dbReference type="PANTHER" id="PTHR21824">
    <property type="entry name" value="TRANSMEMBRANE PROTEIN 177"/>
    <property type="match status" value="1"/>
</dbReference>
<keyword evidence="1" id="KW-0472">Membrane</keyword>
<name>A0A6V7TWU3_MELEN</name>
<accession>A0A6V7TWU3</accession>
<evidence type="ECO:0000313" key="3">
    <source>
        <dbReference type="Proteomes" id="UP000580250"/>
    </source>
</evidence>
<dbReference type="AlphaFoldDB" id="A0A6V7TWU3"/>
<keyword evidence="1" id="KW-0812">Transmembrane</keyword>
<feature type="transmembrane region" description="Helical" evidence="1">
    <location>
        <begin position="206"/>
        <end position="224"/>
    </location>
</feature>
<dbReference type="GO" id="GO:0016020">
    <property type="term" value="C:membrane"/>
    <property type="evidence" value="ECO:0007669"/>
    <property type="project" value="TreeGrafter"/>
</dbReference>
<reference evidence="2 3" key="1">
    <citation type="submission" date="2020-08" db="EMBL/GenBank/DDBJ databases">
        <authorList>
            <person name="Koutsovoulos G."/>
            <person name="Danchin GJ E."/>
        </authorList>
    </citation>
    <scope>NUCLEOTIDE SEQUENCE [LARGE SCALE GENOMIC DNA]</scope>
</reference>
<gene>
    <name evidence="2" type="ORF">MENT_LOCUS5443</name>
</gene>
<proteinExistence type="predicted"/>
<evidence type="ECO:0000313" key="2">
    <source>
        <dbReference type="EMBL" id="CAD2137469.1"/>
    </source>
</evidence>